<dbReference type="GeneID" id="116197368"/>
<evidence type="ECO:0000259" key="10">
    <source>
        <dbReference type="PROSITE" id="PS50011"/>
    </source>
</evidence>
<reference evidence="14" key="4">
    <citation type="submission" date="2025-04" db="UniProtKB">
        <authorList>
            <consortium name="RefSeq"/>
        </authorList>
    </citation>
    <scope>IDENTIFICATION</scope>
    <source>
        <tissue evidence="14">Leaf</tissue>
    </source>
</reference>
<dbReference type="InterPro" id="IPR050588">
    <property type="entry name" value="WNK_Ser-Thr_kinase"/>
</dbReference>
<keyword evidence="3" id="KW-0808">Transferase</keyword>
<evidence type="ECO:0000313" key="12">
    <source>
        <dbReference type="Proteomes" id="UP000197138"/>
    </source>
</evidence>
<keyword evidence="5" id="KW-0418">Kinase</keyword>
<organism evidence="11 12">
    <name type="scientific">Punica granatum</name>
    <name type="common">Pomegranate</name>
    <dbReference type="NCBI Taxonomy" id="22663"/>
    <lineage>
        <taxon>Eukaryota</taxon>
        <taxon>Viridiplantae</taxon>
        <taxon>Streptophyta</taxon>
        <taxon>Embryophyta</taxon>
        <taxon>Tracheophyta</taxon>
        <taxon>Spermatophyta</taxon>
        <taxon>Magnoliopsida</taxon>
        <taxon>eudicotyledons</taxon>
        <taxon>Gunneridae</taxon>
        <taxon>Pentapetalae</taxon>
        <taxon>rosids</taxon>
        <taxon>malvids</taxon>
        <taxon>Myrtales</taxon>
        <taxon>Lythraceae</taxon>
        <taxon>Punica</taxon>
    </lineage>
</organism>
<dbReference type="InterPro" id="IPR011009">
    <property type="entry name" value="Kinase-like_dom_sf"/>
</dbReference>
<reference evidence="12" key="1">
    <citation type="journal article" date="2017" name="Plant J.">
        <title>The pomegranate (Punica granatum L.) genome and the genomics of punicalagin biosynthesis.</title>
        <authorList>
            <person name="Qin G."/>
            <person name="Xu C."/>
            <person name="Ming R."/>
            <person name="Tang H."/>
            <person name="Guyot R."/>
            <person name="Kramer E.M."/>
            <person name="Hu Y."/>
            <person name="Yi X."/>
            <person name="Qi Y."/>
            <person name="Xu X."/>
            <person name="Gao Z."/>
            <person name="Pan H."/>
            <person name="Jian J."/>
            <person name="Tian Y."/>
            <person name="Yue Z."/>
            <person name="Xu Y."/>
        </authorList>
    </citation>
    <scope>NUCLEOTIDE SEQUENCE [LARGE SCALE GENOMIC DNA]</scope>
    <source>
        <strain evidence="12">cv. Dabenzi</strain>
    </source>
</reference>
<evidence type="ECO:0000256" key="8">
    <source>
        <dbReference type="ARBA" id="ARBA00048679"/>
    </source>
</evidence>
<feature type="domain" description="Protein kinase" evidence="10">
    <location>
        <begin position="107"/>
        <end position="364"/>
    </location>
</feature>
<dbReference type="GO" id="GO:0005524">
    <property type="term" value="F:ATP binding"/>
    <property type="evidence" value="ECO:0007669"/>
    <property type="project" value="UniProtKB-KW"/>
</dbReference>
<dbReference type="FunFam" id="1.10.510.10:FF:000046">
    <property type="entry name" value="probable serine/threonine-protein kinase WNK9"/>
    <property type="match status" value="1"/>
</dbReference>
<evidence type="ECO:0000256" key="7">
    <source>
        <dbReference type="ARBA" id="ARBA00047899"/>
    </source>
</evidence>
<protein>
    <recommendedName>
        <fullName evidence="1">non-specific serine/threonine protein kinase</fullName>
        <ecNumber evidence="1">2.7.11.1</ecNumber>
    </recommendedName>
</protein>
<reference evidence="11" key="2">
    <citation type="submission" date="2017-06" db="EMBL/GenBank/DDBJ databases">
        <title>The pomegranate genome and the genomics of punicalagin biosynthesis.</title>
        <authorList>
            <person name="Xu C."/>
        </authorList>
    </citation>
    <scope>NUCLEOTIDE SEQUENCE [LARGE SCALE GENOMIC DNA]</scope>
    <source>
        <tissue evidence="11">Fresh leaf</tissue>
    </source>
</reference>
<gene>
    <name evidence="14" type="primary">LOC116197368</name>
    <name evidence="11" type="ORF">CDL15_Pgr023593</name>
</gene>
<keyword evidence="2" id="KW-0723">Serine/threonine-protein kinase</keyword>
<dbReference type="PROSITE" id="PS00108">
    <property type="entry name" value="PROTEIN_KINASE_ST"/>
    <property type="match status" value="1"/>
</dbReference>
<evidence type="ECO:0000256" key="6">
    <source>
        <dbReference type="ARBA" id="ARBA00022840"/>
    </source>
</evidence>
<keyword evidence="6" id="KW-0067">ATP-binding</keyword>
<evidence type="ECO:0000256" key="2">
    <source>
        <dbReference type="ARBA" id="ARBA00022527"/>
    </source>
</evidence>
<evidence type="ECO:0000313" key="14">
    <source>
        <dbReference type="RefSeq" id="XP_031383356.1"/>
    </source>
</evidence>
<dbReference type="SMART" id="SM00220">
    <property type="entry name" value="S_TKc"/>
    <property type="match status" value="1"/>
</dbReference>
<keyword evidence="9" id="KW-0812">Transmembrane</keyword>
<dbReference type="InterPro" id="IPR000719">
    <property type="entry name" value="Prot_kinase_dom"/>
</dbReference>
<keyword evidence="4" id="KW-0547">Nucleotide-binding</keyword>
<accession>A0A218W826</accession>
<dbReference type="CDD" id="cd13983">
    <property type="entry name" value="STKc_WNK"/>
    <property type="match status" value="1"/>
</dbReference>
<evidence type="ECO:0000256" key="9">
    <source>
        <dbReference type="SAM" id="Phobius"/>
    </source>
</evidence>
<dbReference type="FunFam" id="3.30.200.20:FF:000075">
    <property type="entry name" value="Probable serine/threonine-protein kinase WNK1"/>
    <property type="match status" value="1"/>
</dbReference>
<evidence type="ECO:0000313" key="13">
    <source>
        <dbReference type="Proteomes" id="UP000515151"/>
    </source>
</evidence>
<dbReference type="OrthoDB" id="4062651at2759"/>
<evidence type="ECO:0000256" key="5">
    <source>
        <dbReference type="ARBA" id="ARBA00022777"/>
    </source>
</evidence>
<dbReference type="InterPro" id="IPR008271">
    <property type="entry name" value="Ser/Thr_kinase_AS"/>
</dbReference>
<feature type="transmembrane region" description="Helical" evidence="9">
    <location>
        <begin position="50"/>
        <end position="71"/>
    </location>
</feature>
<evidence type="ECO:0000313" key="11">
    <source>
        <dbReference type="EMBL" id="OWM68628.1"/>
    </source>
</evidence>
<dbReference type="Proteomes" id="UP000197138">
    <property type="component" value="Unassembled WGS sequence"/>
</dbReference>
<dbReference type="PROSITE" id="PS50011">
    <property type="entry name" value="PROTEIN_KINASE_DOM"/>
    <property type="match status" value="1"/>
</dbReference>
<reference evidence="13" key="3">
    <citation type="journal article" date="2020" name="Plant Biotechnol. J.">
        <title>The pomegranate (Punica granatum L.) draft genome dissects genetic divergence between soft- and hard-seeded cultivars.</title>
        <authorList>
            <person name="Luo X."/>
            <person name="Li H."/>
            <person name="Wu Z."/>
            <person name="Yao W."/>
            <person name="Zhao P."/>
            <person name="Cao D."/>
            <person name="Yu H."/>
            <person name="Li K."/>
            <person name="Poudel K."/>
            <person name="Zhao D."/>
            <person name="Zhang F."/>
            <person name="Xia X."/>
            <person name="Chen L."/>
            <person name="Wang Q."/>
            <person name="Jing D."/>
            <person name="Cao S."/>
        </authorList>
    </citation>
    <scope>NUCLEOTIDE SEQUENCE [LARGE SCALE GENOMIC DNA]</scope>
</reference>
<sequence length="706" mass="78947">MPSPLPEIGIRFLVRCRRGILRAPSSSLPSQSATATSLTTLYTRTRISGIALHCFLLAFVVALCFLTGTGMTSRSASGNNSGLLVKSSDVSDSEPDFIEVDPTGRYVRYSEILGKGAFKKVYKAFDEVDGIEVAWNQVKVDDVLQTQYDLHKLYLEVHLLKLLKHDNILKLYHGWVDYKKKNINMITELFTSGSLRQYRKKHKKVDMKAIKNWARQILQGLVYLHDQEPPVIHRDLKCDNIFVNGNQGEVKIGDLGLATVRKQPTARSVIGTPEFMAPELYEEEYNELVDVYSFGMCILEMVTLEYPYSECKNAAQIYKKVSSGIKPASLNKVSDPEIKAFIEKCLVPASQRLSAKELLADPFLQGDLSRLAVQSPSLTNLSEPLLMDMDGDSKHLSPSTCMGSNSHPVLEFERMHGHSLFKLRGRKNDENSVSLTLRIYVPYSPVKNIHFLFYLDSDTALSVASEMAEQLSLAHHDVVFIAGFIDFLIMKLIPGWKPSDYLSDGVRSPPLDDDKMAMVSPSDSMVTSMPAELMAQQVPPESVHARSSQAGDNLDDVYQSEYYSSPALVNLDNRDSQQSVVSEIAIEDSSTKHDKSVEFVDCPMNGSFDASSATSTKVGNFIPMNGHLRTARLSSNDMEGHVMSLTSSCSSLSLADKDIDVELKLELDSIEAQYQHWFLELSRMREEALEATKRRWLAKKKHAVNN</sequence>
<evidence type="ECO:0000256" key="1">
    <source>
        <dbReference type="ARBA" id="ARBA00012513"/>
    </source>
</evidence>
<name>A0A218W826_PUNGR</name>
<dbReference type="Proteomes" id="UP000515151">
    <property type="component" value="Chromosome 1"/>
</dbReference>
<comment type="catalytic activity">
    <reaction evidence="8">
        <text>L-seryl-[protein] + ATP = O-phospho-L-seryl-[protein] + ADP + H(+)</text>
        <dbReference type="Rhea" id="RHEA:17989"/>
        <dbReference type="Rhea" id="RHEA-COMP:9863"/>
        <dbReference type="Rhea" id="RHEA-COMP:11604"/>
        <dbReference type="ChEBI" id="CHEBI:15378"/>
        <dbReference type="ChEBI" id="CHEBI:29999"/>
        <dbReference type="ChEBI" id="CHEBI:30616"/>
        <dbReference type="ChEBI" id="CHEBI:83421"/>
        <dbReference type="ChEBI" id="CHEBI:456216"/>
        <dbReference type="EC" id="2.7.11.1"/>
    </reaction>
</comment>
<dbReference type="Pfam" id="PF00069">
    <property type="entry name" value="Pkinase"/>
    <property type="match status" value="1"/>
</dbReference>
<dbReference type="EMBL" id="MTKT01004950">
    <property type="protein sequence ID" value="OWM68628.1"/>
    <property type="molecule type" value="Genomic_DNA"/>
</dbReference>
<evidence type="ECO:0000256" key="4">
    <source>
        <dbReference type="ARBA" id="ARBA00022741"/>
    </source>
</evidence>
<proteinExistence type="predicted"/>
<dbReference type="SUPFAM" id="SSF56112">
    <property type="entry name" value="Protein kinase-like (PK-like)"/>
    <property type="match status" value="1"/>
</dbReference>
<dbReference type="RefSeq" id="XP_031383356.1">
    <property type="nucleotide sequence ID" value="XM_031527496.1"/>
</dbReference>
<dbReference type="GO" id="GO:0004674">
    <property type="term" value="F:protein serine/threonine kinase activity"/>
    <property type="evidence" value="ECO:0007669"/>
    <property type="project" value="UniProtKB-KW"/>
</dbReference>
<dbReference type="EC" id="2.7.11.1" evidence="1"/>
<dbReference type="PANTHER" id="PTHR13902">
    <property type="entry name" value="SERINE/THREONINE-PROTEIN KINASE WNK WITH NO LYSINE -RELATED"/>
    <property type="match status" value="1"/>
</dbReference>
<dbReference type="AlphaFoldDB" id="A0A218W826"/>
<evidence type="ECO:0000256" key="3">
    <source>
        <dbReference type="ARBA" id="ARBA00022679"/>
    </source>
</evidence>
<keyword evidence="9" id="KW-0472">Membrane</keyword>
<keyword evidence="13" id="KW-1185">Reference proteome</keyword>
<dbReference type="Gene3D" id="3.30.200.20">
    <property type="entry name" value="Phosphorylase Kinase, domain 1"/>
    <property type="match status" value="1"/>
</dbReference>
<dbReference type="Gene3D" id="1.10.510.10">
    <property type="entry name" value="Transferase(Phosphotransferase) domain 1"/>
    <property type="match status" value="1"/>
</dbReference>
<keyword evidence="9" id="KW-1133">Transmembrane helix</keyword>
<comment type="catalytic activity">
    <reaction evidence="7">
        <text>L-threonyl-[protein] + ATP = O-phospho-L-threonyl-[protein] + ADP + H(+)</text>
        <dbReference type="Rhea" id="RHEA:46608"/>
        <dbReference type="Rhea" id="RHEA-COMP:11060"/>
        <dbReference type="Rhea" id="RHEA-COMP:11605"/>
        <dbReference type="ChEBI" id="CHEBI:15378"/>
        <dbReference type="ChEBI" id="CHEBI:30013"/>
        <dbReference type="ChEBI" id="CHEBI:30616"/>
        <dbReference type="ChEBI" id="CHEBI:61977"/>
        <dbReference type="ChEBI" id="CHEBI:456216"/>
        <dbReference type="EC" id="2.7.11.1"/>
    </reaction>
</comment>